<dbReference type="InterPro" id="IPR037092">
    <property type="entry name" value="FlavoCytC_S_DH_flav-bd_sf"/>
</dbReference>
<organism evidence="6 7">
    <name type="scientific">Methylobacterium longum</name>
    <dbReference type="NCBI Taxonomy" id="767694"/>
    <lineage>
        <taxon>Bacteria</taxon>
        <taxon>Pseudomonadati</taxon>
        <taxon>Pseudomonadota</taxon>
        <taxon>Alphaproteobacteria</taxon>
        <taxon>Hyphomicrobiales</taxon>
        <taxon>Methylobacteriaceae</taxon>
        <taxon>Methylobacterium</taxon>
    </lineage>
</organism>
<evidence type="ECO:0000259" key="5">
    <source>
        <dbReference type="Pfam" id="PF21706"/>
    </source>
</evidence>
<evidence type="ECO:0000313" key="6">
    <source>
        <dbReference type="EMBL" id="MDN3573799.1"/>
    </source>
</evidence>
<dbReference type="RefSeq" id="WP_238291219.1">
    <property type="nucleotide sequence ID" value="NZ_BPQS01000034.1"/>
</dbReference>
<proteinExistence type="predicted"/>
<dbReference type="Gene3D" id="3.90.760.10">
    <property type="entry name" value="Flavocytochrome c sulphide dehydrogenase, flavin-binding domain"/>
    <property type="match status" value="1"/>
</dbReference>
<evidence type="ECO:0000256" key="2">
    <source>
        <dbReference type="ARBA" id="ARBA00022827"/>
    </source>
</evidence>
<dbReference type="Pfam" id="PF07992">
    <property type="entry name" value="Pyr_redox_2"/>
    <property type="match status" value="1"/>
</dbReference>
<keyword evidence="1" id="KW-0285">Flavoprotein</keyword>
<evidence type="ECO:0000259" key="4">
    <source>
        <dbReference type="Pfam" id="PF09242"/>
    </source>
</evidence>
<gene>
    <name evidence="6" type="ORF">QWZ18_24680</name>
</gene>
<dbReference type="SUPFAM" id="SSF55424">
    <property type="entry name" value="FAD/NAD-linked reductases, dimerisation (C-terminal) domain"/>
    <property type="match status" value="1"/>
</dbReference>
<evidence type="ECO:0000256" key="1">
    <source>
        <dbReference type="ARBA" id="ARBA00022630"/>
    </source>
</evidence>
<dbReference type="PANTHER" id="PTHR43755">
    <property type="match status" value="1"/>
</dbReference>
<name>A0ABT8AVI3_9HYPH</name>
<keyword evidence="2" id="KW-0274">FAD</keyword>
<dbReference type="EMBL" id="JAUFPT010000083">
    <property type="protein sequence ID" value="MDN3573799.1"/>
    <property type="molecule type" value="Genomic_DNA"/>
</dbReference>
<accession>A0ABT8AVI3</accession>
<sequence length="427" mass="43743">MCATLSGPAGTPAPTRRALIGGAAATVLACPARAGTAPRVVVVGAGFGGATAARYLARGGAAVSLVEASPTYVACPFSNEVVAGLRGIEAQTFGYDGLGRAGLTLLPATASAVDPDARRVSLADGASLPYDRLILSPGIDLRFDAVPGYDAQAVTAMPHAWKAGAQTVLLARQLAALPEGGTVVLSAPANPYRCPPGPYERASLIAHFLKTRKPRAKLILLDAKDTFSKQKLFEEAWATLYPDVLEHVPLSSGGQVTAVDPAAMVVRTDFAEYKADVACIIPPQRAGRIAVLAGCADRSGWCPIDPVTFESQRVAGIHVIGDAAVAGAMPKSAFSANAQGKVCAQAVLDLLAGRAPQTPKLINTCYSLVAPGYGISIAGVFHPANGLLADVPGAGGTSPLGAPAAQRAQEAAQGEDWYRTITRDAFG</sequence>
<feature type="domain" description="FAD/NAD(P)-binding" evidence="3">
    <location>
        <begin position="39"/>
        <end position="151"/>
    </location>
</feature>
<dbReference type="InterPro" id="IPR016156">
    <property type="entry name" value="FAD/NAD-linked_Rdtase_dimer_sf"/>
</dbReference>
<dbReference type="Gene3D" id="3.50.50.60">
    <property type="entry name" value="FAD/NAD(P)-binding domain"/>
    <property type="match status" value="2"/>
</dbReference>
<feature type="domain" description="Sulfide dehydrogenase [flavocytochrome c] flavoprotein chain central" evidence="5">
    <location>
        <begin position="167"/>
        <end position="282"/>
    </location>
</feature>
<feature type="domain" description="Flavocytochrome c sulphide dehydrogenase flavin-binding" evidence="4">
    <location>
        <begin position="358"/>
        <end position="426"/>
    </location>
</feature>
<dbReference type="InterPro" id="IPR023753">
    <property type="entry name" value="FAD/NAD-binding_dom"/>
</dbReference>
<keyword evidence="7" id="KW-1185">Reference proteome</keyword>
<dbReference type="Pfam" id="PF21706">
    <property type="entry name" value="FCSD_central"/>
    <property type="match status" value="1"/>
</dbReference>
<dbReference type="InterPro" id="IPR006311">
    <property type="entry name" value="TAT_signal"/>
</dbReference>
<dbReference type="Proteomes" id="UP001244297">
    <property type="component" value="Unassembled WGS sequence"/>
</dbReference>
<dbReference type="SUPFAM" id="SSF51905">
    <property type="entry name" value="FAD/NAD(P)-binding domain"/>
    <property type="match status" value="2"/>
</dbReference>
<dbReference type="PANTHER" id="PTHR43755:SF1">
    <property type="entry name" value="FAD-DEPENDENT PYRIDINE NUCLEOTIDE-DISULPHIDE OXIDOREDUCTASE"/>
    <property type="match status" value="1"/>
</dbReference>
<comment type="caution">
    <text evidence="6">The sequence shown here is derived from an EMBL/GenBank/DDBJ whole genome shotgun (WGS) entry which is preliminary data.</text>
</comment>
<reference evidence="7" key="1">
    <citation type="journal article" date="2019" name="Int. J. Syst. Evol. Microbiol.">
        <title>The Global Catalogue of Microorganisms (GCM) 10K type strain sequencing project: providing services to taxonomists for standard genome sequencing and annotation.</title>
        <authorList>
            <consortium name="The Broad Institute Genomics Platform"/>
            <consortium name="The Broad Institute Genome Sequencing Center for Infectious Disease"/>
            <person name="Wu L."/>
            <person name="Ma J."/>
        </authorList>
    </citation>
    <scope>NUCLEOTIDE SEQUENCE [LARGE SCALE GENOMIC DNA]</scope>
    <source>
        <strain evidence="7">CECT 7806</strain>
    </source>
</reference>
<dbReference type="PROSITE" id="PS51318">
    <property type="entry name" value="TAT"/>
    <property type="match status" value="1"/>
</dbReference>
<dbReference type="InterPro" id="IPR052541">
    <property type="entry name" value="SQRD"/>
</dbReference>
<protein>
    <submittedName>
        <fullName evidence="6">NAD(P)/FAD-dependent oxidoreductase</fullName>
    </submittedName>
</protein>
<dbReference type="InterPro" id="IPR036188">
    <property type="entry name" value="FAD/NAD-bd_sf"/>
</dbReference>
<evidence type="ECO:0000313" key="7">
    <source>
        <dbReference type="Proteomes" id="UP001244297"/>
    </source>
</evidence>
<dbReference type="Pfam" id="PF09242">
    <property type="entry name" value="FCSD-flav_bind"/>
    <property type="match status" value="1"/>
</dbReference>
<evidence type="ECO:0000259" key="3">
    <source>
        <dbReference type="Pfam" id="PF07992"/>
    </source>
</evidence>
<dbReference type="InterPro" id="IPR015323">
    <property type="entry name" value="FlavoCytC_S_DH_flav-bd"/>
</dbReference>
<dbReference type="InterPro" id="IPR049386">
    <property type="entry name" value="FCSD_central"/>
</dbReference>